<dbReference type="Gene3D" id="2.120.10.30">
    <property type="entry name" value="TolB, C-terminal domain"/>
    <property type="match status" value="1"/>
</dbReference>
<organism evidence="3 4">
    <name type="scientific">Paenibacillus radicis</name>
    <name type="common">ex Xue et al. 2023</name>
    <dbReference type="NCBI Taxonomy" id="2972489"/>
    <lineage>
        <taxon>Bacteria</taxon>
        <taxon>Bacillati</taxon>
        <taxon>Bacillota</taxon>
        <taxon>Bacilli</taxon>
        <taxon>Bacillales</taxon>
        <taxon>Paenibacillaceae</taxon>
        <taxon>Paenibacillus</taxon>
    </lineage>
</organism>
<dbReference type="RefSeq" id="WP_258217018.1">
    <property type="nucleotide sequence ID" value="NZ_JANQBD010000028.1"/>
</dbReference>
<feature type="domain" description="Prolow-density lipoprotein receptor-related protein 1-like beta-propeller" evidence="2">
    <location>
        <begin position="193"/>
        <end position="458"/>
    </location>
</feature>
<sequence length="470" mass="53184">MLNKINLSLITLLISLSLAWHIPVSQAAAPLDVQVSFPQFPVTVNGTVMDLRHSEYPLLIYKDVTYFPMTWNNTSALGLSLHWDAANGLSLKKNVACVPLKQDLIPQIQSNDNSQSAVLVPFHVQVNGKAIINAEEPYPLLLYRSITYFPMSWKFTNDEFGWKTSWGNMDRGFGIESCGGMSNNQTKQTDVLNVANSGQLAVQGDWIYMNPEGSYEGPNRLVKVKKDGTGEVKLSDDNARFINIVGDWLYYTNKMDGIYKIKTDGTQRSQVSAVSTAQIWVQGDWIYYIRSNQTKETIHKMNIDGSDDQELVSGIRMYPFFINAGQIYFLMQESDDEPSNLYRMNLDGYEQSKLQYNVTRAIAIDDWIYYVGDYGKQLNKMSADGSVIIPLYTSDHWITTLHYRQGWIYMMNGTFGIHSSAYMDKLRIDGTGLSGLGEARSAALYFVDQSLYISQNSWQSSNTLVHMDVD</sequence>
<dbReference type="PANTHER" id="PTHR32256">
    <property type="match status" value="1"/>
</dbReference>
<dbReference type="Pfam" id="PF16472">
    <property type="entry name" value="DUF5050"/>
    <property type="match status" value="1"/>
</dbReference>
<evidence type="ECO:0000313" key="4">
    <source>
        <dbReference type="Proteomes" id="UP001300012"/>
    </source>
</evidence>
<accession>A0ABT1YQK7</accession>
<feature type="signal peptide" evidence="1">
    <location>
        <begin position="1"/>
        <end position="27"/>
    </location>
</feature>
<proteinExistence type="predicted"/>
<keyword evidence="1" id="KW-0732">Signal</keyword>
<gene>
    <name evidence="3" type="ORF">NV381_30120</name>
</gene>
<protein>
    <submittedName>
        <fullName evidence="3">DUF5050 domain-containing protein</fullName>
    </submittedName>
</protein>
<dbReference type="EMBL" id="JANQBD010000028">
    <property type="protein sequence ID" value="MCR8635469.1"/>
    <property type="molecule type" value="Genomic_DNA"/>
</dbReference>
<dbReference type="InterPro" id="IPR011042">
    <property type="entry name" value="6-blade_b-propeller_TolB-like"/>
</dbReference>
<evidence type="ECO:0000256" key="1">
    <source>
        <dbReference type="SAM" id="SignalP"/>
    </source>
</evidence>
<name>A0ABT1YQK7_9BACL</name>
<dbReference type="SUPFAM" id="SSF69304">
    <property type="entry name" value="Tricorn protease N-terminal domain"/>
    <property type="match status" value="1"/>
</dbReference>
<evidence type="ECO:0000313" key="3">
    <source>
        <dbReference type="EMBL" id="MCR8635469.1"/>
    </source>
</evidence>
<dbReference type="InterPro" id="IPR032485">
    <property type="entry name" value="LRP1-like_beta_prop"/>
</dbReference>
<comment type="caution">
    <text evidence="3">The sequence shown here is derived from an EMBL/GenBank/DDBJ whole genome shotgun (WGS) entry which is preliminary data.</text>
</comment>
<feature type="chain" id="PRO_5046781264" evidence="1">
    <location>
        <begin position="28"/>
        <end position="470"/>
    </location>
</feature>
<reference evidence="3 4" key="1">
    <citation type="submission" date="2022-08" db="EMBL/GenBank/DDBJ databases">
        <title>Paenibacillus endoradicis sp. nov., Paenibacillus radicibacter sp. nov and Paenibacillus pararadicis sp. nov., three cold-adapted plant growth-promoting bacteria isolated from root of Larix gmelinii in Great Khingan.</title>
        <authorList>
            <person name="Xue H."/>
        </authorList>
    </citation>
    <scope>NUCLEOTIDE SEQUENCE [LARGE SCALE GENOMIC DNA]</scope>
    <source>
        <strain evidence="3 4">N5-1-1-5</strain>
    </source>
</reference>
<dbReference type="PANTHER" id="PTHR32256:SF17">
    <property type="entry name" value="EGF-LIKE DOMAIN-CONTAINING PROTEIN"/>
    <property type="match status" value="1"/>
</dbReference>
<dbReference type="InterPro" id="IPR053369">
    <property type="entry name" value="SrfA-induced_signal"/>
</dbReference>
<evidence type="ECO:0000259" key="2">
    <source>
        <dbReference type="Pfam" id="PF16472"/>
    </source>
</evidence>
<keyword evidence="4" id="KW-1185">Reference proteome</keyword>
<dbReference type="Proteomes" id="UP001300012">
    <property type="component" value="Unassembled WGS sequence"/>
</dbReference>